<organism evidence="2 3">
    <name type="scientific">Puccinia triticina</name>
    <dbReference type="NCBI Taxonomy" id="208348"/>
    <lineage>
        <taxon>Eukaryota</taxon>
        <taxon>Fungi</taxon>
        <taxon>Dikarya</taxon>
        <taxon>Basidiomycota</taxon>
        <taxon>Pucciniomycotina</taxon>
        <taxon>Pucciniomycetes</taxon>
        <taxon>Pucciniales</taxon>
        <taxon>Pucciniaceae</taxon>
        <taxon>Puccinia</taxon>
    </lineage>
</organism>
<accession>A0ABY7CYG0</accession>
<sequence length="101" mass="10721">MMFSSDPSLGLMNAKFGSPVSQPSPTNTCSSTTQVNDGPSSGHAAAPIHDKPPQNFNRRNLYPMDYEEAAFNLQQIKSVANRTNALTTASSPSPARAPPSN</sequence>
<feature type="compositionally biased region" description="Polar residues" evidence="1">
    <location>
        <begin position="19"/>
        <end position="39"/>
    </location>
</feature>
<evidence type="ECO:0000313" key="2">
    <source>
        <dbReference type="EMBL" id="WAQ89042.1"/>
    </source>
</evidence>
<reference evidence="2" key="1">
    <citation type="submission" date="2022-10" db="EMBL/GenBank/DDBJ databases">
        <title>Puccinia triticina Genome sequencing and assembly.</title>
        <authorList>
            <person name="Li C."/>
        </authorList>
    </citation>
    <scope>NUCLEOTIDE SEQUENCE</scope>
    <source>
        <strain evidence="2">Pt15</strain>
    </source>
</reference>
<name>A0ABY7CYG0_9BASI</name>
<evidence type="ECO:0000313" key="3">
    <source>
        <dbReference type="Proteomes" id="UP001164743"/>
    </source>
</evidence>
<proteinExistence type="predicted"/>
<protein>
    <submittedName>
        <fullName evidence="2">Uncharacterized protein</fullName>
    </submittedName>
</protein>
<feature type="region of interest" description="Disordered" evidence="1">
    <location>
        <begin position="82"/>
        <end position="101"/>
    </location>
</feature>
<dbReference type="Proteomes" id="UP001164743">
    <property type="component" value="Chromosome 10A"/>
</dbReference>
<evidence type="ECO:0000256" key="1">
    <source>
        <dbReference type="SAM" id="MobiDB-lite"/>
    </source>
</evidence>
<dbReference type="RefSeq" id="XP_053024597.1">
    <property type="nucleotide sequence ID" value="XM_053160643.1"/>
</dbReference>
<gene>
    <name evidence="2" type="ORF">PtA15_10A465</name>
</gene>
<dbReference type="GeneID" id="77801538"/>
<keyword evidence="3" id="KW-1185">Reference proteome</keyword>
<feature type="region of interest" description="Disordered" evidence="1">
    <location>
        <begin position="1"/>
        <end position="58"/>
    </location>
</feature>
<dbReference type="EMBL" id="CP110430">
    <property type="protein sequence ID" value="WAQ89042.1"/>
    <property type="molecule type" value="Genomic_DNA"/>
</dbReference>